<reference evidence="3 4" key="1">
    <citation type="submission" date="2025-05" db="UniProtKB">
        <authorList>
            <consortium name="RefSeq"/>
        </authorList>
    </citation>
    <scope>IDENTIFICATION</scope>
    <source>
        <tissue evidence="3 4">Leaves</tissue>
    </source>
</reference>
<sequence length="297" mass="34179">MAKQKAIVELLGDWVESYKLLPRYMEILKMKNPGIVVHWDKDTTYTSPSREIFNGVFWAFEGFKHCHPVISIDGTFLYGKYKGAILIAVSVDANNQLFPLAFSIMDSENNDSWGWFMACIREFVTQRRGLCVISDHHPGIITTMSQIGSKWIEPFAYHCFCIRHLASNFNTKFHDKILKHLLVAAANENQVFKFQRKMETIGKINPKARKWLDDLPVEKWALAHDGGKRYGIMTTNLSEVFTSVLKDNSFGATYFYCVNSYFAIRRQLAVQRSVCGQSFTPFVDGKSLFLWDQGRRS</sequence>
<feature type="domain" description="MULE transposase" evidence="1">
    <location>
        <begin position="69"/>
        <end position="168"/>
    </location>
</feature>
<evidence type="ECO:0000259" key="1">
    <source>
        <dbReference type="Pfam" id="PF10551"/>
    </source>
</evidence>
<dbReference type="Proteomes" id="UP001652660">
    <property type="component" value="Chromosome 2e"/>
</dbReference>
<accession>A0ABM4WP72</accession>
<dbReference type="PANTHER" id="PTHR31973:SF195">
    <property type="entry name" value="MUDR FAMILY TRANSPOSASE"/>
    <property type="match status" value="1"/>
</dbReference>
<dbReference type="Proteomes" id="UP001652660">
    <property type="component" value="Chromosome 2c"/>
</dbReference>
<gene>
    <name evidence="4" type="primary">LOC140036179</name>
    <name evidence="3" type="synonym">LOC140035578</name>
</gene>
<dbReference type="InterPro" id="IPR018289">
    <property type="entry name" value="MULE_transposase_dom"/>
</dbReference>
<evidence type="ECO:0000313" key="3">
    <source>
        <dbReference type="RefSeq" id="XP_071932956.1"/>
    </source>
</evidence>
<proteinExistence type="predicted"/>
<dbReference type="RefSeq" id="XP_071933584.1">
    <property type="nucleotide sequence ID" value="XM_072077483.1"/>
</dbReference>
<dbReference type="GeneID" id="140036179"/>
<evidence type="ECO:0000313" key="4">
    <source>
        <dbReference type="RefSeq" id="XP_071933584.1"/>
    </source>
</evidence>
<dbReference type="RefSeq" id="XP_071932956.1">
    <property type="nucleotide sequence ID" value="XM_072076855.1"/>
</dbReference>
<dbReference type="Pfam" id="PF10551">
    <property type="entry name" value="MULE"/>
    <property type="match status" value="1"/>
</dbReference>
<protein>
    <recommendedName>
        <fullName evidence="1">MULE transposase domain-containing protein</fullName>
    </recommendedName>
</protein>
<organism evidence="2 4">
    <name type="scientific">Coffea arabica</name>
    <name type="common">Arabian coffee</name>
    <dbReference type="NCBI Taxonomy" id="13443"/>
    <lineage>
        <taxon>Eukaryota</taxon>
        <taxon>Viridiplantae</taxon>
        <taxon>Streptophyta</taxon>
        <taxon>Embryophyta</taxon>
        <taxon>Tracheophyta</taxon>
        <taxon>Spermatophyta</taxon>
        <taxon>Magnoliopsida</taxon>
        <taxon>eudicotyledons</taxon>
        <taxon>Gunneridae</taxon>
        <taxon>Pentapetalae</taxon>
        <taxon>asterids</taxon>
        <taxon>lamiids</taxon>
        <taxon>Gentianales</taxon>
        <taxon>Rubiaceae</taxon>
        <taxon>Ixoroideae</taxon>
        <taxon>Gardenieae complex</taxon>
        <taxon>Bertiereae - Coffeeae clade</taxon>
        <taxon>Coffeeae</taxon>
        <taxon>Coffea</taxon>
    </lineage>
</organism>
<keyword evidence="2" id="KW-1185">Reference proteome</keyword>
<dbReference type="PANTHER" id="PTHR31973">
    <property type="entry name" value="POLYPROTEIN, PUTATIVE-RELATED"/>
    <property type="match status" value="1"/>
</dbReference>
<evidence type="ECO:0000313" key="2">
    <source>
        <dbReference type="Proteomes" id="UP001652660"/>
    </source>
</evidence>
<name>A0ABM4WP72_COFAR</name>